<dbReference type="EMBL" id="JAATIP010000050">
    <property type="protein sequence ID" value="KAF4383993.1"/>
    <property type="molecule type" value="Genomic_DNA"/>
</dbReference>
<organism evidence="1 2">
    <name type="scientific">Cannabis sativa</name>
    <name type="common">Hemp</name>
    <name type="synonym">Marijuana</name>
    <dbReference type="NCBI Taxonomy" id="3483"/>
    <lineage>
        <taxon>Eukaryota</taxon>
        <taxon>Viridiplantae</taxon>
        <taxon>Streptophyta</taxon>
        <taxon>Embryophyta</taxon>
        <taxon>Tracheophyta</taxon>
        <taxon>Spermatophyta</taxon>
        <taxon>Magnoliopsida</taxon>
        <taxon>eudicotyledons</taxon>
        <taxon>Gunneridae</taxon>
        <taxon>Pentapetalae</taxon>
        <taxon>rosids</taxon>
        <taxon>fabids</taxon>
        <taxon>Rosales</taxon>
        <taxon>Cannabaceae</taxon>
        <taxon>Cannabis</taxon>
    </lineage>
</organism>
<evidence type="ECO:0000313" key="1">
    <source>
        <dbReference type="EMBL" id="KAF4383993.1"/>
    </source>
</evidence>
<accession>A0A7J6GM84</accession>
<name>A0A7J6GM84_CANSA</name>
<gene>
    <name evidence="1" type="ORF">F8388_018745</name>
</gene>
<protein>
    <submittedName>
        <fullName evidence="1">Uncharacterized protein</fullName>
    </submittedName>
</protein>
<dbReference type="Proteomes" id="UP000525078">
    <property type="component" value="Unassembled WGS sequence"/>
</dbReference>
<dbReference type="AlphaFoldDB" id="A0A7J6GM84"/>
<sequence>MVLNSVISPAIEEAGYGCPLVPEPRMSPNDRLILVRSKGSVLNLRRKLITPPQTARLSGPTRDRFTNERPVPRAIVLDKPPQGLILFGAPWTFDPIHIFLCRRHYNNPNQKFPEGGGGGASPWSEGKEMLQEWEGIYMEKEKRRFKDD</sequence>
<evidence type="ECO:0000313" key="2">
    <source>
        <dbReference type="Proteomes" id="UP000525078"/>
    </source>
</evidence>
<comment type="caution">
    <text evidence="1">The sequence shown here is derived from an EMBL/GenBank/DDBJ whole genome shotgun (WGS) entry which is preliminary data.</text>
</comment>
<proteinExistence type="predicted"/>
<reference evidence="1 2" key="1">
    <citation type="journal article" date="2020" name="bioRxiv">
        <title>Sequence and annotation of 42 cannabis genomes reveals extensive copy number variation in cannabinoid synthesis and pathogen resistance genes.</title>
        <authorList>
            <person name="Mckernan K.J."/>
            <person name="Helbert Y."/>
            <person name="Kane L.T."/>
            <person name="Ebling H."/>
            <person name="Zhang L."/>
            <person name="Liu B."/>
            <person name="Eaton Z."/>
            <person name="Mclaughlin S."/>
            <person name="Kingan S."/>
            <person name="Baybayan P."/>
            <person name="Concepcion G."/>
            <person name="Jordan M."/>
            <person name="Riva A."/>
            <person name="Barbazuk W."/>
            <person name="Harkins T."/>
        </authorList>
    </citation>
    <scope>NUCLEOTIDE SEQUENCE [LARGE SCALE GENOMIC DNA]</scope>
    <source>
        <strain evidence="2">cv. Jamaican Lion 4</strain>
        <tissue evidence="1">Leaf</tissue>
    </source>
</reference>